<accession>A0A8S4BXD8</accession>
<evidence type="ECO:0000313" key="5">
    <source>
        <dbReference type="Proteomes" id="UP000837675"/>
    </source>
</evidence>
<organism evidence="4 5">
    <name type="scientific">Hyalomma marginatum</name>
    <dbReference type="NCBI Taxonomy" id="34627"/>
    <lineage>
        <taxon>Eukaryota</taxon>
        <taxon>Metazoa</taxon>
        <taxon>Ecdysozoa</taxon>
        <taxon>Arthropoda</taxon>
        <taxon>Chelicerata</taxon>
        <taxon>Arachnida</taxon>
        <taxon>Acari</taxon>
        <taxon>Parasitiformes</taxon>
        <taxon>Ixodida</taxon>
        <taxon>Ixodoidea</taxon>
        <taxon>Ixodidae</taxon>
        <taxon>Hyalomminae</taxon>
        <taxon>Hyalomma</taxon>
    </lineage>
</organism>
<gene>
    <name evidence="4" type="ORF">MHYMCMPASI_00758</name>
</gene>
<evidence type="ECO:0000256" key="3">
    <source>
        <dbReference type="SAM" id="Phobius"/>
    </source>
</evidence>
<dbReference type="InterPro" id="IPR001457">
    <property type="entry name" value="NADH_UbQ/plastoQ_OxRdtase_su6"/>
</dbReference>
<dbReference type="Proteomes" id="UP000837675">
    <property type="component" value="Unassembled WGS sequence"/>
</dbReference>
<evidence type="ECO:0000256" key="1">
    <source>
        <dbReference type="ARBA" id="ARBA00021095"/>
    </source>
</evidence>
<dbReference type="AlphaFoldDB" id="A0A8S4BXD8"/>
<keyword evidence="5" id="KW-1185">Reference proteome</keyword>
<protein>
    <recommendedName>
        <fullName evidence="1">NADH-ubiquinone oxidoreductase chain 6</fullName>
    </recommendedName>
    <alternativeName>
        <fullName evidence="2">NADH dehydrogenase subunit 6</fullName>
    </alternativeName>
</protein>
<dbReference type="EMBL" id="CAJVAF010000304">
    <property type="protein sequence ID" value="CAG7594338.1"/>
    <property type="molecule type" value="Genomic_DNA"/>
</dbReference>
<name>A0A8S4BXD8_9ACAR</name>
<dbReference type="PANTHER" id="PTHR33269">
    <property type="entry name" value="NADH-UBIQUINONE OXIDOREDUCTASE CHAIN 6"/>
    <property type="match status" value="1"/>
</dbReference>
<reference evidence="4" key="1">
    <citation type="submission" date="2021-06" db="EMBL/GenBank/DDBJ databases">
        <authorList>
            <person name="Nardi T."/>
            <person name="Nardi T."/>
        </authorList>
    </citation>
    <scope>NUCLEOTIDE SEQUENCE</scope>
</reference>
<feature type="transmembrane region" description="Helical" evidence="3">
    <location>
        <begin position="141"/>
        <end position="164"/>
    </location>
</feature>
<keyword evidence="3" id="KW-1133">Transmembrane helix</keyword>
<proteinExistence type="predicted"/>
<keyword evidence="3" id="KW-0812">Transmembrane</keyword>
<dbReference type="NCBIfam" id="NF005164">
    <property type="entry name" value="PRK06638.1-4"/>
    <property type="match status" value="1"/>
</dbReference>
<dbReference type="InterPro" id="IPR042106">
    <property type="entry name" value="Nuo/plastoQ_OxRdtase_6_NuoJ"/>
</dbReference>
<evidence type="ECO:0000313" key="4">
    <source>
        <dbReference type="EMBL" id="CAG7594338.1"/>
    </source>
</evidence>
<dbReference type="Pfam" id="PF00499">
    <property type="entry name" value="Oxidored_q3"/>
    <property type="match status" value="1"/>
</dbReference>
<sequence>MIELTFYFFSALLLLSGILVVSLKKPVHAVLLLIFAFFNAATLFILIGAEYIAMTLVIVYVGAIAVLFLFAVMMTDSNNTTAKRKFISVLPLAIILCGIIFFEMDWAMRRSSEYLFPAEKDATAATLPNTESIGSVLYTDYFLQFQLAGLILLVAMIGAILLTLRHIKFVKRQNIYKQIGRNRQEAITIVNSEFGRGVEVK</sequence>
<feature type="transmembrane region" description="Helical" evidence="3">
    <location>
        <begin position="86"/>
        <end position="104"/>
    </location>
</feature>
<dbReference type="Gene3D" id="1.20.120.1200">
    <property type="entry name" value="NADH-ubiquinone/plastoquinone oxidoreductase chain 6, subunit NuoJ"/>
    <property type="match status" value="1"/>
</dbReference>
<evidence type="ECO:0000256" key="2">
    <source>
        <dbReference type="ARBA" id="ARBA00031019"/>
    </source>
</evidence>
<feature type="transmembrane region" description="Helical" evidence="3">
    <location>
        <begin position="6"/>
        <end position="23"/>
    </location>
</feature>
<feature type="transmembrane region" description="Helical" evidence="3">
    <location>
        <begin position="53"/>
        <end position="74"/>
    </location>
</feature>
<dbReference type="PANTHER" id="PTHR33269:SF17">
    <property type="entry name" value="NADH-UBIQUINONE OXIDOREDUCTASE CHAIN 6"/>
    <property type="match status" value="1"/>
</dbReference>
<comment type="caution">
    <text evidence="4">The sequence shown here is derived from an EMBL/GenBank/DDBJ whole genome shotgun (WGS) entry which is preliminary data.</text>
</comment>
<keyword evidence="3" id="KW-0472">Membrane</keyword>
<feature type="transmembrane region" description="Helical" evidence="3">
    <location>
        <begin position="30"/>
        <end position="47"/>
    </location>
</feature>
<dbReference type="GO" id="GO:0008137">
    <property type="term" value="F:NADH dehydrogenase (ubiquinone) activity"/>
    <property type="evidence" value="ECO:0007669"/>
    <property type="project" value="InterPro"/>
</dbReference>